<evidence type="ECO:0000256" key="16">
    <source>
        <dbReference type="ARBA" id="ARBA00023136"/>
    </source>
</evidence>
<dbReference type="SUPFAM" id="SSF141072">
    <property type="entry name" value="CalX-like"/>
    <property type="match status" value="2"/>
</dbReference>
<dbReference type="GO" id="GO:0098703">
    <property type="term" value="P:calcium ion import across plasma membrane"/>
    <property type="evidence" value="ECO:0007669"/>
    <property type="project" value="TreeGrafter"/>
</dbReference>
<keyword evidence="16 20" id="KW-0472">Membrane</keyword>
<name>A0A8B8CIH8_CRAVI</name>
<feature type="transmembrane region" description="Helical" evidence="20">
    <location>
        <begin position="683"/>
        <end position="708"/>
    </location>
</feature>
<keyword evidence="15" id="KW-0406">Ion transport</keyword>
<comment type="similarity">
    <text evidence="2">Belongs to the Ca(2+):cation antiporter (CaCA) (TC 2.A.19) family. SLC8 subfamily.</text>
</comment>
<dbReference type="InterPro" id="IPR004836">
    <property type="entry name" value="Na_Ca_Ex"/>
</dbReference>
<dbReference type="GO" id="GO:0098794">
    <property type="term" value="C:postsynapse"/>
    <property type="evidence" value="ECO:0007669"/>
    <property type="project" value="TreeGrafter"/>
</dbReference>
<evidence type="ECO:0000256" key="7">
    <source>
        <dbReference type="ARBA" id="ARBA00022692"/>
    </source>
</evidence>
<evidence type="ECO:0000256" key="20">
    <source>
        <dbReference type="SAM" id="Phobius"/>
    </source>
</evidence>
<evidence type="ECO:0000256" key="12">
    <source>
        <dbReference type="ARBA" id="ARBA00022860"/>
    </source>
</evidence>
<dbReference type="GO" id="GO:0042383">
    <property type="term" value="C:sarcolemma"/>
    <property type="evidence" value="ECO:0007669"/>
    <property type="project" value="TreeGrafter"/>
</dbReference>
<comment type="catalytic activity">
    <reaction evidence="19">
        <text>Ca(2+)(in) + 3 Na(+)(out) = Ca(2+)(out) + 3 Na(+)(in)</text>
        <dbReference type="Rhea" id="RHEA:69955"/>
        <dbReference type="ChEBI" id="CHEBI:29101"/>
        <dbReference type="ChEBI" id="CHEBI:29108"/>
    </reaction>
</comment>
<dbReference type="Gene3D" id="2.60.40.2030">
    <property type="match status" value="2"/>
</dbReference>
<dbReference type="PRINTS" id="PR01259">
    <property type="entry name" value="NACAEXCHNGR"/>
</dbReference>
<evidence type="ECO:0000313" key="26">
    <source>
        <dbReference type="RefSeq" id="XP_022315640.1"/>
    </source>
</evidence>
<dbReference type="GO" id="GO:0046872">
    <property type="term" value="F:metal ion binding"/>
    <property type="evidence" value="ECO:0007669"/>
    <property type="project" value="UniProtKB-KW"/>
</dbReference>
<evidence type="ECO:0000256" key="6">
    <source>
        <dbReference type="ARBA" id="ARBA00022568"/>
    </source>
</evidence>
<keyword evidence="10" id="KW-0677">Repeat</keyword>
<dbReference type="InterPro" id="IPR003644">
    <property type="entry name" value="Calx_beta"/>
</dbReference>
<comment type="subcellular location">
    <subcellularLocation>
        <location evidence="1">Cell membrane</location>
        <topology evidence="1">Multi-pass membrane protein</topology>
    </subcellularLocation>
</comment>
<evidence type="ECO:0000256" key="11">
    <source>
        <dbReference type="ARBA" id="ARBA00022837"/>
    </source>
</evidence>
<dbReference type="PANTHER" id="PTHR11878:SF76">
    <property type="entry name" value="CALX-BETA DOMAIN-CONTAINING PROTEIN"/>
    <property type="match status" value="1"/>
</dbReference>
<evidence type="ECO:0000256" key="9">
    <source>
        <dbReference type="ARBA" id="ARBA00022729"/>
    </source>
</evidence>
<evidence type="ECO:0000256" key="3">
    <source>
        <dbReference type="ARBA" id="ARBA00022448"/>
    </source>
</evidence>
<feature type="transmembrane region" description="Helical" evidence="20">
    <location>
        <begin position="755"/>
        <end position="774"/>
    </location>
</feature>
<dbReference type="RefSeq" id="XP_022315640.1">
    <property type="nucleotide sequence ID" value="XM_022459932.1"/>
</dbReference>
<dbReference type="GeneID" id="111119600"/>
<feature type="transmembrane region" description="Helical" evidence="20">
    <location>
        <begin position="46"/>
        <end position="71"/>
    </location>
</feature>
<dbReference type="InterPro" id="IPR051171">
    <property type="entry name" value="CaCA"/>
</dbReference>
<sequence length="857" mass="93835">MANNTTSPTPMAAPGCPMFDVTNYTCSNALILPIINEYTWSAGTRAFLYLLAMFWCFLGVALIADVFMCAIEKITSKTAKVRIPDQNEPDGVKIIEVKVWNDTVANLSLLALGTSAPEILLSVIEIIGRNFEAGELGPGTIVGSAAFNLLVISAICIISIPEGEVRKIANMRVFGLTTFSCIWAYVWLSLVILVISPGVVDLTEAIITFLMFPGLIIGAYLIDKRPCMKKEEVVENGMVGISLEGYANEPLNTGDTSTAVIIPKEEKSETIPVEEDKSHKNLLKLAKELGHESLDQGIPPEEAAKIVAAKLTEKEHHSRMWYRINATRSMSGGKKLVPQVYSAFKDQVYDVTKLPEEERAEGKMALTTKDHTAGGTKAVIEFTAATLSVLESEKKVRIGIRRYGKMDTPATVRVETINGTATAPEDYIHLEEDVHFANNEQLRQLYVEIIDDNEWEPDEFFFVKLALPEAEENEDIVLGNISITQVTIINDDEPGKLEFGKPSIIAKESSRRVRIPVNRINGADGHVSVAWKTRDITAISGKDYQGGEGVLKFDHGETSRTIDIEIFDSMKPERDESFQVDLGECDGGAELGKIRKTIITIVNDEEFNGLVSRIVNLTKANMDALQLEDSTWVTQMKNAMNVNGGDLENATFIDYLLHFLTFFWKILFALVPPPKYLGGWPAFILSLAVIGFMTAIIGDLATLFGCLVDLNDSITAITLVALGTSMPDTFASKQAAVGEKTADSSIGNINGSNSVNVFLGLGLPWLMATIYHMTQGTEFKVPPGSLGFSVILYTACAIIAILLLIARRFLKPFGQAELGGPKWPKILSAVIMVSLWVFYVLLSSLNAENIINVQIGG</sequence>
<dbReference type="SMART" id="SM00237">
    <property type="entry name" value="Calx_beta"/>
    <property type="match status" value="2"/>
</dbReference>
<feature type="domain" description="Calx-beta" evidence="21">
    <location>
        <begin position="484"/>
        <end position="583"/>
    </location>
</feature>
<keyword evidence="8" id="KW-0479">Metal-binding</keyword>
<dbReference type="InterPro" id="IPR044880">
    <property type="entry name" value="NCX_ion-bd_dom_sf"/>
</dbReference>
<protein>
    <submittedName>
        <fullName evidence="23 24">Sodium/calcium exchanger 2-like isoform X1</fullName>
    </submittedName>
</protein>
<feature type="domain" description="Calx-beta" evidence="21">
    <location>
        <begin position="365"/>
        <end position="466"/>
    </location>
</feature>
<evidence type="ECO:0000313" key="23">
    <source>
        <dbReference type="RefSeq" id="XP_022315637.1"/>
    </source>
</evidence>
<evidence type="ECO:0000256" key="17">
    <source>
        <dbReference type="ARBA" id="ARBA00023180"/>
    </source>
</evidence>
<evidence type="ECO:0000256" key="14">
    <source>
        <dbReference type="ARBA" id="ARBA00023053"/>
    </source>
</evidence>
<keyword evidence="5" id="KW-1003">Cell membrane</keyword>
<keyword evidence="7 20" id="KW-0812">Transmembrane</keyword>
<dbReference type="GO" id="GO:0005432">
    <property type="term" value="F:calcium:sodium antiporter activity"/>
    <property type="evidence" value="ECO:0007669"/>
    <property type="project" value="InterPro"/>
</dbReference>
<keyword evidence="14" id="KW-0915">Sodium</keyword>
<evidence type="ECO:0000313" key="25">
    <source>
        <dbReference type="RefSeq" id="XP_022315639.1"/>
    </source>
</evidence>
<keyword evidence="4" id="KW-0050">Antiport</keyword>
<organism evidence="22 23">
    <name type="scientific">Crassostrea virginica</name>
    <name type="common">Eastern oyster</name>
    <dbReference type="NCBI Taxonomy" id="6565"/>
    <lineage>
        <taxon>Eukaryota</taxon>
        <taxon>Metazoa</taxon>
        <taxon>Spiralia</taxon>
        <taxon>Lophotrochozoa</taxon>
        <taxon>Mollusca</taxon>
        <taxon>Bivalvia</taxon>
        <taxon>Autobranchia</taxon>
        <taxon>Pteriomorphia</taxon>
        <taxon>Ostreida</taxon>
        <taxon>Ostreoidea</taxon>
        <taxon>Ostreidae</taxon>
        <taxon>Crassostrea</taxon>
    </lineage>
</organism>
<evidence type="ECO:0000256" key="8">
    <source>
        <dbReference type="ARBA" id="ARBA00022723"/>
    </source>
</evidence>
<gene>
    <name evidence="23 24 25 26" type="primary">LOC111119600</name>
</gene>
<keyword evidence="22" id="KW-1185">Reference proteome</keyword>
<dbReference type="Pfam" id="PF01699">
    <property type="entry name" value="Na_Ca_ex"/>
    <property type="match status" value="2"/>
</dbReference>
<keyword evidence="12" id="KW-0112">Calmodulin-binding</keyword>
<evidence type="ECO:0000256" key="10">
    <source>
        <dbReference type="ARBA" id="ARBA00022737"/>
    </source>
</evidence>
<dbReference type="RefSeq" id="XP_022315639.1">
    <property type="nucleotide sequence ID" value="XM_022459931.1"/>
</dbReference>
<evidence type="ECO:0000313" key="22">
    <source>
        <dbReference type="Proteomes" id="UP000694844"/>
    </source>
</evidence>
<keyword evidence="18" id="KW-0739">Sodium transport</keyword>
<evidence type="ECO:0000256" key="2">
    <source>
        <dbReference type="ARBA" id="ARBA00007489"/>
    </source>
</evidence>
<evidence type="ECO:0000256" key="15">
    <source>
        <dbReference type="ARBA" id="ARBA00023065"/>
    </source>
</evidence>
<dbReference type="RefSeq" id="XP_022315637.1">
    <property type="nucleotide sequence ID" value="XM_022459929.1"/>
</dbReference>
<feature type="transmembrane region" description="Helical" evidence="20">
    <location>
        <begin position="202"/>
        <end position="222"/>
    </location>
</feature>
<dbReference type="InterPro" id="IPR004837">
    <property type="entry name" value="NaCa_Exmemb"/>
</dbReference>
<dbReference type="OrthoDB" id="418484at2759"/>
<feature type="transmembrane region" description="Helical" evidence="20">
    <location>
        <begin position="652"/>
        <end position="671"/>
    </location>
</feature>
<dbReference type="GO" id="GO:0007154">
    <property type="term" value="P:cell communication"/>
    <property type="evidence" value="ECO:0007669"/>
    <property type="project" value="InterPro"/>
</dbReference>
<dbReference type="InterPro" id="IPR038081">
    <property type="entry name" value="CalX-like_sf"/>
</dbReference>
<keyword evidence="13 20" id="KW-1133">Transmembrane helix</keyword>
<evidence type="ECO:0000256" key="5">
    <source>
        <dbReference type="ARBA" id="ARBA00022475"/>
    </source>
</evidence>
<evidence type="ECO:0000256" key="13">
    <source>
        <dbReference type="ARBA" id="ARBA00022989"/>
    </source>
</evidence>
<evidence type="ECO:0000256" key="19">
    <source>
        <dbReference type="ARBA" id="ARBA00033667"/>
    </source>
</evidence>
<dbReference type="GO" id="GO:0005516">
    <property type="term" value="F:calmodulin binding"/>
    <property type="evidence" value="ECO:0007669"/>
    <property type="project" value="UniProtKB-KW"/>
</dbReference>
<evidence type="ECO:0000259" key="21">
    <source>
        <dbReference type="SMART" id="SM00237"/>
    </source>
</evidence>
<feature type="transmembrane region" description="Helical" evidence="20">
    <location>
        <begin position="826"/>
        <end position="845"/>
    </location>
</feature>
<evidence type="ECO:0000256" key="4">
    <source>
        <dbReference type="ARBA" id="ARBA00022449"/>
    </source>
</evidence>
<reference evidence="23 24" key="1">
    <citation type="submission" date="2025-04" db="UniProtKB">
        <authorList>
            <consortium name="RefSeq"/>
        </authorList>
    </citation>
    <scope>IDENTIFICATION</scope>
    <source>
        <tissue evidence="23 24">Whole sample</tissue>
    </source>
</reference>
<evidence type="ECO:0000256" key="1">
    <source>
        <dbReference type="ARBA" id="ARBA00004651"/>
    </source>
</evidence>
<keyword evidence="11" id="KW-0106">Calcium</keyword>
<dbReference type="GO" id="GO:0030424">
    <property type="term" value="C:axon"/>
    <property type="evidence" value="ECO:0007669"/>
    <property type="project" value="TreeGrafter"/>
</dbReference>
<feature type="transmembrane region" description="Helical" evidence="20">
    <location>
        <begin position="786"/>
        <end position="805"/>
    </location>
</feature>
<dbReference type="AlphaFoldDB" id="A0A8B8CIH8"/>
<feature type="transmembrane region" description="Helical" evidence="20">
    <location>
        <begin position="173"/>
        <end position="196"/>
    </location>
</feature>
<dbReference type="RefSeq" id="XP_022315638.1">
    <property type="nucleotide sequence ID" value="XM_022459930.1"/>
</dbReference>
<dbReference type="Gene3D" id="1.20.1420.30">
    <property type="entry name" value="NCX, central ion-binding region"/>
    <property type="match status" value="2"/>
</dbReference>
<dbReference type="Proteomes" id="UP000694844">
    <property type="component" value="Chromosome 2"/>
</dbReference>
<keyword evidence="3" id="KW-0813">Transport</keyword>
<dbReference type="KEGG" id="cvn:111119600"/>
<keyword evidence="6" id="KW-0109">Calcium transport</keyword>
<feature type="transmembrane region" description="Helical" evidence="20">
    <location>
        <begin position="140"/>
        <end position="161"/>
    </location>
</feature>
<keyword evidence="9" id="KW-0732">Signal</keyword>
<evidence type="ECO:0000256" key="18">
    <source>
        <dbReference type="ARBA" id="ARBA00023201"/>
    </source>
</evidence>
<accession>A0A8B8CIH8</accession>
<evidence type="ECO:0000313" key="24">
    <source>
        <dbReference type="RefSeq" id="XP_022315638.1"/>
    </source>
</evidence>
<keyword evidence="17" id="KW-0325">Glycoprotein</keyword>
<proteinExistence type="inferred from homology"/>
<dbReference type="PANTHER" id="PTHR11878">
    <property type="entry name" value="SODIUM/CALCIUM EXCHANGER"/>
    <property type="match status" value="1"/>
</dbReference>
<dbReference type="Pfam" id="PF03160">
    <property type="entry name" value="Calx-beta"/>
    <property type="match status" value="1"/>
</dbReference>